<gene>
    <name evidence="4" type="ORF">GCM10025881_02380</name>
</gene>
<dbReference type="Pfam" id="PF00534">
    <property type="entry name" value="Glycos_transf_1"/>
    <property type="match status" value="1"/>
</dbReference>
<dbReference type="Proteomes" id="UP001157034">
    <property type="component" value="Unassembled WGS sequence"/>
</dbReference>
<feature type="domain" description="Glycosyl transferase family 1" evidence="3">
    <location>
        <begin position="188"/>
        <end position="334"/>
    </location>
</feature>
<evidence type="ECO:0000259" key="3">
    <source>
        <dbReference type="Pfam" id="PF00534"/>
    </source>
</evidence>
<keyword evidence="5" id="KW-1185">Reference proteome</keyword>
<dbReference type="PANTHER" id="PTHR46401">
    <property type="entry name" value="GLYCOSYLTRANSFERASE WBBK-RELATED"/>
    <property type="match status" value="1"/>
</dbReference>
<name>A0ABQ6K1U9_9MICO</name>
<sequence>MNGVVGTLRILVDAYWWLSGPPSGRNVVIGMVTGWARTFPDDALTLLVRPDEADRIARDLERRGIAATVRPVSRLARIHAVAARRAGRAAVDHDAVITQNFATRTGTAVSAVLVHDAMYVDHPEWFTLPERAYLRLLRPSLRAAHLIFTTSSAETARIGRVWPETRDRLRRVGLDVPIDLVALEPRRPDAIAPGEEFILTVGRLNVRKNLRRLIDAYLGEDEVNSRHRLVVVGAPDGASEVLPGAAGGRVRFLRDVDDAELRWLYAHARLFVLPSLDEGFGLPLLEARAAGTPAIASDLPVFREQEAEGWFDPRSTTDIARALRNALAHEPRRRTPDPDRPGSASTPWASTVERMRGAVTGIRHEERAHVAPA</sequence>
<evidence type="ECO:0000256" key="1">
    <source>
        <dbReference type="ARBA" id="ARBA00022679"/>
    </source>
</evidence>
<feature type="compositionally biased region" description="Basic and acidic residues" evidence="2">
    <location>
        <begin position="327"/>
        <end position="340"/>
    </location>
</feature>
<keyword evidence="1" id="KW-0808">Transferase</keyword>
<organism evidence="4 5">
    <name type="scientific">Pseudolysinimonas kribbensis</name>
    <dbReference type="NCBI Taxonomy" id="433641"/>
    <lineage>
        <taxon>Bacteria</taxon>
        <taxon>Bacillati</taxon>
        <taxon>Actinomycetota</taxon>
        <taxon>Actinomycetes</taxon>
        <taxon>Micrococcales</taxon>
        <taxon>Microbacteriaceae</taxon>
        <taxon>Pseudolysinimonas</taxon>
    </lineage>
</organism>
<dbReference type="Gene3D" id="3.40.50.2000">
    <property type="entry name" value="Glycogen Phosphorylase B"/>
    <property type="match status" value="1"/>
</dbReference>
<evidence type="ECO:0000313" key="4">
    <source>
        <dbReference type="EMBL" id="GMA93414.1"/>
    </source>
</evidence>
<comment type="caution">
    <text evidence="4">The sequence shown here is derived from an EMBL/GenBank/DDBJ whole genome shotgun (WGS) entry which is preliminary data.</text>
</comment>
<evidence type="ECO:0000313" key="5">
    <source>
        <dbReference type="Proteomes" id="UP001157034"/>
    </source>
</evidence>
<dbReference type="InterPro" id="IPR001296">
    <property type="entry name" value="Glyco_trans_1"/>
</dbReference>
<protein>
    <recommendedName>
        <fullName evidence="3">Glycosyl transferase family 1 domain-containing protein</fullName>
    </recommendedName>
</protein>
<reference evidence="5" key="1">
    <citation type="journal article" date="2019" name="Int. J. Syst. Evol. Microbiol.">
        <title>The Global Catalogue of Microorganisms (GCM) 10K type strain sequencing project: providing services to taxonomists for standard genome sequencing and annotation.</title>
        <authorList>
            <consortium name="The Broad Institute Genomics Platform"/>
            <consortium name="The Broad Institute Genome Sequencing Center for Infectious Disease"/>
            <person name="Wu L."/>
            <person name="Ma J."/>
        </authorList>
    </citation>
    <scope>NUCLEOTIDE SEQUENCE [LARGE SCALE GENOMIC DNA]</scope>
    <source>
        <strain evidence="5">NBRC 108894</strain>
    </source>
</reference>
<dbReference type="CDD" id="cd03809">
    <property type="entry name" value="GT4_MtfB-like"/>
    <property type="match status" value="1"/>
</dbReference>
<dbReference type="EMBL" id="BSVB01000001">
    <property type="protein sequence ID" value="GMA93414.1"/>
    <property type="molecule type" value="Genomic_DNA"/>
</dbReference>
<dbReference type="PANTHER" id="PTHR46401:SF2">
    <property type="entry name" value="GLYCOSYLTRANSFERASE WBBK-RELATED"/>
    <property type="match status" value="1"/>
</dbReference>
<dbReference type="RefSeq" id="WP_284252209.1">
    <property type="nucleotide sequence ID" value="NZ_BAAAQO010000005.1"/>
</dbReference>
<feature type="region of interest" description="Disordered" evidence="2">
    <location>
        <begin position="327"/>
        <end position="353"/>
    </location>
</feature>
<evidence type="ECO:0000256" key="2">
    <source>
        <dbReference type="SAM" id="MobiDB-lite"/>
    </source>
</evidence>
<proteinExistence type="predicted"/>
<accession>A0ABQ6K1U9</accession>
<dbReference type="SUPFAM" id="SSF53756">
    <property type="entry name" value="UDP-Glycosyltransferase/glycogen phosphorylase"/>
    <property type="match status" value="1"/>
</dbReference>